<organism evidence="2 3">
    <name type="scientific">Rhodofomes roseus</name>
    <dbReference type="NCBI Taxonomy" id="34475"/>
    <lineage>
        <taxon>Eukaryota</taxon>
        <taxon>Fungi</taxon>
        <taxon>Dikarya</taxon>
        <taxon>Basidiomycota</taxon>
        <taxon>Agaricomycotina</taxon>
        <taxon>Agaricomycetes</taxon>
        <taxon>Polyporales</taxon>
        <taxon>Rhodofomes</taxon>
    </lineage>
</organism>
<feature type="compositionally biased region" description="Polar residues" evidence="1">
    <location>
        <begin position="184"/>
        <end position="195"/>
    </location>
</feature>
<feature type="region of interest" description="Disordered" evidence="1">
    <location>
        <begin position="177"/>
        <end position="215"/>
    </location>
</feature>
<evidence type="ECO:0000313" key="3">
    <source>
        <dbReference type="Proteomes" id="UP000814176"/>
    </source>
</evidence>
<dbReference type="GeneID" id="72002520"/>
<name>A0ABQ8K5L4_9APHY</name>
<gene>
    <name evidence="2" type="ORF">C8Q71DRAFT_726672</name>
</gene>
<dbReference type="Proteomes" id="UP000814176">
    <property type="component" value="Unassembled WGS sequence"/>
</dbReference>
<evidence type="ECO:0000256" key="1">
    <source>
        <dbReference type="SAM" id="MobiDB-lite"/>
    </source>
</evidence>
<keyword evidence="3" id="KW-1185">Reference proteome</keyword>
<protein>
    <submittedName>
        <fullName evidence="2">Uncharacterized protein</fullName>
    </submittedName>
</protein>
<dbReference type="RefSeq" id="XP_047774906.1">
    <property type="nucleotide sequence ID" value="XM_047921788.1"/>
</dbReference>
<accession>A0ABQ8K5L4</accession>
<proteinExistence type="predicted"/>
<comment type="caution">
    <text evidence="2">The sequence shown here is derived from an EMBL/GenBank/DDBJ whole genome shotgun (WGS) entry which is preliminary data.</text>
</comment>
<evidence type="ECO:0000313" key="2">
    <source>
        <dbReference type="EMBL" id="KAH9831809.1"/>
    </source>
</evidence>
<sequence>MPLALLFPLGSIRRVSSKASRSRSTRSTSYVALLAVPSGREQWAESIHMPEEGVVDRVVFRPRICAGLGSTAALHDFMRVLMFKQYEPSYSCALGELEQAGAHLRRARLRVPPPALEPLAFALLDWAAPPRTPHSASVSVLRLVAGVPSLISHGCVLTQSRPSRHCRTRKEPPLLQARILRPSVHSTTSDTSNPHNELDWGAAPSEAPSSHTTDAVQALRCTSRSAWITNACRANVHAHAEEPSPVAATHAALSPEPFATLPTRGVQMSQCLVFGLVTGWRAMICRK</sequence>
<reference evidence="2 3" key="1">
    <citation type="journal article" date="2021" name="Environ. Microbiol.">
        <title>Gene family expansions and transcriptome signatures uncover fungal adaptations to wood decay.</title>
        <authorList>
            <person name="Hage H."/>
            <person name="Miyauchi S."/>
            <person name="Viragh M."/>
            <person name="Drula E."/>
            <person name="Min B."/>
            <person name="Chaduli D."/>
            <person name="Navarro D."/>
            <person name="Favel A."/>
            <person name="Norest M."/>
            <person name="Lesage-Meessen L."/>
            <person name="Balint B."/>
            <person name="Merenyi Z."/>
            <person name="de Eugenio L."/>
            <person name="Morin E."/>
            <person name="Martinez A.T."/>
            <person name="Baldrian P."/>
            <person name="Stursova M."/>
            <person name="Martinez M.J."/>
            <person name="Novotny C."/>
            <person name="Magnuson J.K."/>
            <person name="Spatafora J.W."/>
            <person name="Maurice S."/>
            <person name="Pangilinan J."/>
            <person name="Andreopoulos W."/>
            <person name="LaButti K."/>
            <person name="Hundley H."/>
            <person name="Na H."/>
            <person name="Kuo A."/>
            <person name="Barry K."/>
            <person name="Lipzen A."/>
            <person name="Henrissat B."/>
            <person name="Riley R."/>
            <person name="Ahrendt S."/>
            <person name="Nagy L.G."/>
            <person name="Grigoriev I.V."/>
            <person name="Martin F."/>
            <person name="Rosso M.N."/>
        </authorList>
    </citation>
    <scope>NUCLEOTIDE SEQUENCE [LARGE SCALE GENOMIC DNA]</scope>
    <source>
        <strain evidence="2 3">CIRM-BRFM 1785</strain>
    </source>
</reference>
<dbReference type="EMBL" id="JADCUA010000024">
    <property type="protein sequence ID" value="KAH9831809.1"/>
    <property type="molecule type" value="Genomic_DNA"/>
</dbReference>